<feature type="compositionally biased region" description="Basic and acidic residues" evidence="7">
    <location>
        <begin position="8"/>
        <end position="20"/>
    </location>
</feature>
<comment type="similarity">
    <text evidence="2">Belongs to the UPF0324 family.</text>
</comment>
<feature type="transmembrane region" description="Helical" evidence="8">
    <location>
        <begin position="148"/>
        <end position="166"/>
    </location>
</feature>
<evidence type="ECO:0000256" key="3">
    <source>
        <dbReference type="ARBA" id="ARBA00022475"/>
    </source>
</evidence>
<feature type="region of interest" description="Disordered" evidence="7">
    <location>
        <begin position="1"/>
        <end position="20"/>
    </location>
</feature>
<dbReference type="AlphaFoldDB" id="A0A927BX30"/>
<dbReference type="InterPro" id="IPR018383">
    <property type="entry name" value="UPF0324_pro"/>
</dbReference>
<name>A0A927BX30_9BACL</name>
<feature type="transmembrane region" description="Helical" evidence="8">
    <location>
        <begin position="291"/>
        <end position="310"/>
    </location>
</feature>
<comment type="subcellular location">
    <subcellularLocation>
        <location evidence="1">Cell membrane</location>
        <topology evidence="1">Multi-pass membrane protein</topology>
    </subcellularLocation>
</comment>
<dbReference type="EMBL" id="JACXIZ010000031">
    <property type="protein sequence ID" value="MBD2847029.1"/>
    <property type="molecule type" value="Genomic_DNA"/>
</dbReference>
<evidence type="ECO:0000313" key="9">
    <source>
        <dbReference type="EMBL" id="MBD2847029.1"/>
    </source>
</evidence>
<dbReference type="PANTHER" id="PTHR30106">
    <property type="entry name" value="INNER MEMBRANE PROTEIN YEIH-RELATED"/>
    <property type="match status" value="1"/>
</dbReference>
<dbReference type="PANTHER" id="PTHR30106:SF2">
    <property type="entry name" value="UPF0324 INNER MEMBRANE PROTEIN YEIH"/>
    <property type="match status" value="1"/>
</dbReference>
<keyword evidence="6 8" id="KW-0472">Membrane</keyword>
<keyword evidence="3" id="KW-1003">Cell membrane</keyword>
<feature type="transmembrane region" description="Helical" evidence="8">
    <location>
        <begin position="118"/>
        <end position="136"/>
    </location>
</feature>
<dbReference type="Pfam" id="PF03601">
    <property type="entry name" value="Cons_hypoth698"/>
    <property type="match status" value="1"/>
</dbReference>
<evidence type="ECO:0000256" key="5">
    <source>
        <dbReference type="ARBA" id="ARBA00022989"/>
    </source>
</evidence>
<evidence type="ECO:0000313" key="10">
    <source>
        <dbReference type="Proteomes" id="UP000621560"/>
    </source>
</evidence>
<comment type="caution">
    <text evidence="9">The sequence shown here is derived from an EMBL/GenBank/DDBJ whole genome shotgun (WGS) entry which is preliminary data.</text>
</comment>
<keyword evidence="10" id="KW-1185">Reference proteome</keyword>
<proteinExistence type="inferred from homology"/>
<organism evidence="9 10">
    <name type="scientific">Paenibacillus sabuli</name>
    <dbReference type="NCBI Taxonomy" id="2772509"/>
    <lineage>
        <taxon>Bacteria</taxon>
        <taxon>Bacillati</taxon>
        <taxon>Bacillota</taxon>
        <taxon>Bacilli</taxon>
        <taxon>Bacillales</taxon>
        <taxon>Paenibacillaceae</taxon>
        <taxon>Paenibacillus</taxon>
    </lineage>
</organism>
<evidence type="ECO:0000256" key="8">
    <source>
        <dbReference type="SAM" id="Phobius"/>
    </source>
</evidence>
<feature type="transmembrane region" description="Helical" evidence="8">
    <location>
        <begin position="316"/>
        <end position="337"/>
    </location>
</feature>
<keyword evidence="4 8" id="KW-0812">Transmembrane</keyword>
<evidence type="ECO:0000256" key="6">
    <source>
        <dbReference type="ARBA" id="ARBA00023136"/>
    </source>
</evidence>
<feature type="transmembrane region" description="Helical" evidence="8">
    <location>
        <begin position="349"/>
        <end position="372"/>
    </location>
</feature>
<accession>A0A927BX30</accession>
<evidence type="ECO:0000256" key="1">
    <source>
        <dbReference type="ARBA" id="ARBA00004651"/>
    </source>
</evidence>
<feature type="transmembrane region" description="Helical" evidence="8">
    <location>
        <begin position="242"/>
        <end position="260"/>
    </location>
</feature>
<reference evidence="9" key="1">
    <citation type="submission" date="2020-09" db="EMBL/GenBank/DDBJ databases">
        <title>A novel bacterium of genus Paenibacillus, isolated from South China Sea.</title>
        <authorList>
            <person name="Huang H."/>
            <person name="Mo K."/>
            <person name="Hu Y."/>
        </authorList>
    </citation>
    <scope>NUCLEOTIDE SEQUENCE</scope>
    <source>
        <strain evidence="9">IB182496</strain>
    </source>
</reference>
<feature type="transmembrane region" description="Helical" evidence="8">
    <location>
        <begin position="27"/>
        <end position="48"/>
    </location>
</feature>
<feature type="transmembrane region" description="Helical" evidence="8">
    <location>
        <begin position="54"/>
        <end position="73"/>
    </location>
</feature>
<evidence type="ECO:0000256" key="2">
    <source>
        <dbReference type="ARBA" id="ARBA00007977"/>
    </source>
</evidence>
<feature type="transmembrane region" description="Helical" evidence="8">
    <location>
        <begin position="178"/>
        <end position="201"/>
    </location>
</feature>
<sequence>MHTPIQTNDKHEQLNDKHEQRRIGPRIKLAVAQLLPGVGITVALAGAATLLARLPLLSVLGPLVLALLLGIGYRSLARLPETAGAGIVFSSQKLLRAGIILLGLRLDLGDIVRAGPHVLVLAVLQLAFALAAVYVLAKRLGVGDNLSLLTACGTAICGAAAVVAIAPQLRASRDETAAAAAVVALLGTGFTLLYTGLYPVLGLTPDGYGMLTGGSLHEVAHALAGAAAGGQSAIEAALLVKLTRVALLVPVALGLGLWAARRDSRRMPEDRRSPEYGGRAATRGRKRRLPVPWFIAGFLVMSGANTAGWIPAAWTALALQAAYVGLAAAMAGLGLGVQFGQFRRLGLRVAIAAGIGSVLLGALGYVLVRVLVPGAS</sequence>
<dbReference type="GO" id="GO:0005886">
    <property type="term" value="C:plasma membrane"/>
    <property type="evidence" value="ECO:0007669"/>
    <property type="project" value="UniProtKB-SubCell"/>
</dbReference>
<keyword evidence="5 8" id="KW-1133">Transmembrane helix</keyword>
<dbReference type="Proteomes" id="UP000621560">
    <property type="component" value="Unassembled WGS sequence"/>
</dbReference>
<evidence type="ECO:0000256" key="4">
    <source>
        <dbReference type="ARBA" id="ARBA00022692"/>
    </source>
</evidence>
<evidence type="ECO:0000256" key="7">
    <source>
        <dbReference type="SAM" id="MobiDB-lite"/>
    </source>
</evidence>
<dbReference type="RefSeq" id="WP_190919987.1">
    <property type="nucleotide sequence ID" value="NZ_JACXIZ010000031.1"/>
</dbReference>
<gene>
    <name evidence="9" type="ORF">IDH44_17665</name>
</gene>
<protein>
    <submittedName>
        <fullName evidence="9">Sulfate exporter family transporter</fullName>
    </submittedName>
</protein>